<dbReference type="InterPro" id="IPR036249">
    <property type="entry name" value="Thioredoxin-like_sf"/>
</dbReference>
<evidence type="ECO:0000313" key="3">
    <source>
        <dbReference type="Proteomes" id="UP000268059"/>
    </source>
</evidence>
<dbReference type="SUPFAM" id="SSF52833">
    <property type="entry name" value="Thioredoxin-like"/>
    <property type="match status" value="1"/>
</dbReference>
<sequence>MFVMKQIVGFSYGTKPSFKENAKHSHTEEPGFVLYYTSWCPCNAKYVPILIETAKENNIPFHAIHITSREEAQSAPTPITNYALFYNGDYVTNEQMNAKKFIKVGNAMVSISHD</sequence>
<feature type="domain" description="YoaP-like" evidence="1">
    <location>
        <begin position="60"/>
        <end position="103"/>
    </location>
</feature>
<evidence type="ECO:0000259" key="1">
    <source>
        <dbReference type="Pfam" id="PF14268"/>
    </source>
</evidence>
<gene>
    <name evidence="2" type="ORF">SG0102_17540</name>
</gene>
<dbReference type="Proteomes" id="UP000268059">
    <property type="component" value="Chromosome"/>
</dbReference>
<organism evidence="2 3">
    <name type="scientific">Intestinibaculum porci</name>
    <dbReference type="NCBI Taxonomy" id="2487118"/>
    <lineage>
        <taxon>Bacteria</taxon>
        <taxon>Bacillati</taxon>
        <taxon>Bacillota</taxon>
        <taxon>Erysipelotrichia</taxon>
        <taxon>Erysipelotrichales</taxon>
        <taxon>Erysipelotrichaceae</taxon>
        <taxon>Intestinibaculum</taxon>
    </lineage>
</organism>
<name>A0A3G9J707_9FIRM</name>
<dbReference type="AlphaFoldDB" id="A0A3G9J707"/>
<proteinExistence type="predicted"/>
<dbReference type="Pfam" id="PF14268">
    <property type="entry name" value="YoaP"/>
    <property type="match status" value="1"/>
</dbReference>
<dbReference type="EMBL" id="AP019309">
    <property type="protein sequence ID" value="BBH26820.1"/>
    <property type="molecule type" value="Genomic_DNA"/>
</dbReference>
<keyword evidence="3" id="KW-1185">Reference proteome</keyword>
<dbReference type="Gene3D" id="3.40.30.10">
    <property type="entry name" value="Glutaredoxin"/>
    <property type="match status" value="1"/>
</dbReference>
<dbReference type="InterPro" id="IPR025685">
    <property type="entry name" value="YoaP-like_dom"/>
</dbReference>
<protein>
    <recommendedName>
        <fullName evidence="1">YoaP-like domain-containing protein</fullName>
    </recommendedName>
</protein>
<evidence type="ECO:0000313" key="2">
    <source>
        <dbReference type="EMBL" id="BBH26820.1"/>
    </source>
</evidence>
<dbReference type="KEGG" id="ebm:SG0102_17540"/>
<accession>A0A3G9J707</accession>
<reference evidence="2 3" key="1">
    <citation type="submission" date="2018-11" db="EMBL/GenBank/DDBJ databases">
        <title>Novel Erysipelotrichaceae bacterium isolated from small intestine of a swine.</title>
        <authorList>
            <person name="Kim J.S."/>
            <person name="Choe H."/>
            <person name="Lee Y.R."/>
            <person name="Kim K.M."/>
            <person name="Park D.S."/>
        </authorList>
    </citation>
    <scope>NUCLEOTIDE SEQUENCE [LARGE SCALE GENOMIC DNA]</scope>
    <source>
        <strain evidence="2 3">SG0102</strain>
    </source>
</reference>
<dbReference type="InParanoid" id="A0A3G9J707"/>